<reference evidence="1 2" key="1">
    <citation type="journal article" date="2015" name="Genome Biol. Evol.">
        <title>Comparative Genomics of a Bacterivorous Green Alga Reveals Evolutionary Causalities and Consequences of Phago-Mixotrophic Mode of Nutrition.</title>
        <authorList>
            <person name="Burns J.A."/>
            <person name="Paasch A."/>
            <person name="Narechania A."/>
            <person name="Kim E."/>
        </authorList>
    </citation>
    <scope>NUCLEOTIDE SEQUENCE [LARGE SCALE GENOMIC DNA]</scope>
    <source>
        <strain evidence="1 2">PLY_AMNH</strain>
    </source>
</reference>
<comment type="caution">
    <text evidence="1">The sequence shown here is derived from an EMBL/GenBank/DDBJ whole genome shotgun (WGS) entry which is preliminary data.</text>
</comment>
<dbReference type="InterPro" id="IPR043128">
    <property type="entry name" value="Rev_trsase/Diguanyl_cyclase"/>
</dbReference>
<evidence type="ECO:0008006" key="3">
    <source>
        <dbReference type="Google" id="ProtNLM"/>
    </source>
</evidence>
<gene>
    <name evidence="1" type="ORF">CYMTET_16771</name>
</gene>
<evidence type="ECO:0000313" key="2">
    <source>
        <dbReference type="Proteomes" id="UP001190700"/>
    </source>
</evidence>
<dbReference type="Proteomes" id="UP001190700">
    <property type="component" value="Unassembled WGS sequence"/>
</dbReference>
<protein>
    <recommendedName>
        <fullName evidence="3">Reverse transcriptase domain-containing protein</fullName>
    </recommendedName>
</protein>
<name>A0AAE0GBQ6_9CHLO</name>
<dbReference type="InterPro" id="IPR052055">
    <property type="entry name" value="Hepadnavirus_pol/RT"/>
</dbReference>
<keyword evidence="2" id="KW-1185">Reference proteome</keyword>
<organism evidence="1 2">
    <name type="scientific">Cymbomonas tetramitiformis</name>
    <dbReference type="NCBI Taxonomy" id="36881"/>
    <lineage>
        <taxon>Eukaryota</taxon>
        <taxon>Viridiplantae</taxon>
        <taxon>Chlorophyta</taxon>
        <taxon>Pyramimonadophyceae</taxon>
        <taxon>Pyramimonadales</taxon>
        <taxon>Pyramimonadaceae</taxon>
        <taxon>Cymbomonas</taxon>
    </lineage>
</organism>
<dbReference type="AlphaFoldDB" id="A0AAE0GBQ6"/>
<evidence type="ECO:0000313" key="1">
    <source>
        <dbReference type="EMBL" id="KAK3275082.1"/>
    </source>
</evidence>
<dbReference type="EMBL" id="LGRX02007400">
    <property type="protein sequence ID" value="KAK3275082.1"/>
    <property type="molecule type" value="Genomic_DNA"/>
</dbReference>
<dbReference type="InterPro" id="IPR043502">
    <property type="entry name" value="DNA/RNA_pol_sf"/>
</dbReference>
<accession>A0AAE0GBQ6</accession>
<dbReference type="Gene3D" id="3.30.70.270">
    <property type="match status" value="1"/>
</dbReference>
<proteinExistence type="predicted"/>
<dbReference type="Gene3D" id="3.10.10.10">
    <property type="entry name" value="HIV Type 1 Reverse Transcriptase, subunit A, domain 1"/>
    <property type="match status" value="1"/>
</dbReference>
<dbReference type="PANTHER" id="PTHR33050">
    <property type="entry name" value="REVERSE TRANSCRIPTASE DOMAIN-CONTAINING PROTEIN"/>
    <property type="match status" value="1"/>
</dbReference>
<dbReference type="PANTHER" id="PTHR33050:SF7">
    <property type="entry name" value="RIBONUCLEASE H"/>
    <property type="match status" value="1"/>
</dbReference>
<sequence length="285" mass="32721">MIFRNDPNVDALVRLVAQGAGWQFDPEGVNMSGENYVKAGFEHKVDELHEEELRHRRVVPIPSHLAGAVHGVGVVDKDHSNFEKVRVVHNYSENEDWSVNSATDIPKHKWQSAADAMAHLWPRYFMIKVDIKSAYQHLTIALRYLWYHTYRWRDEVVADLRFPFGHRAVPGKFHEVTGALERFLKGQGFSASVGFLDDFWVCCESETLALEALEQIQAIRVFLGLEEAFYRPFRDRASSQIVYLELFSVFLALKLWGEFLRGLTVVLITDDTPTRGDVGKVEVYP</sequence>
<dbReference type="SUPFAM" id="SSF56672">
    <property type="entry name" value="DNA/RNA polymerases"/>
    <property type="match status" value="1"/>
</dbReference>